<organism evidence="1 2">
    <name type="scientific">Phytophthora palmivora</name>
    <dbReference type="NCBI Taxonomy" id="4796"/>
    <lineage>
        <taxon>Eukaryota</taxon>
        <taxon>Sar</taxon>
        <taxon>Stramenopiles</taxon>
        <taxon>Oomycota</taxon>
        <taxon>Peronosporomycetes</taxon>
        <taxon>Peronosporales</taxon>
        <taxon>Peronosporaceae</taxon>
        <taxon>Phytophthora</taxon>
    </lineage>
</organism>
<proteinExistence type="predicted"/>
<protein>
    <submittedName>
        <fullName evidence="1">Copia-like Retrotransposon Polyprotein</fullName>
    </submittedName>
</protein>
<gene>
    <name evidence="1" type="ORF">PHPALM_37221</name>
</gene>
<accession>A0A2P4WXY7</accession>
<sequence length="198" mass="22373">MIRQSFPIEDSSTDLEEEMLIQNLGKRTKRDLEVEVTADGAAIDSNTVTRPPTSQAVGVQSGVISDNRRLKRQRTPNIRLKDYVFQLNAVASDTSRILIPRSIKETRASPHAKQWECAINTEYEALLNLFKARLIVQDNTQLYGIDYKEVFAPIWISEATPRICYNARTTSTPNGRTTAFLNGVLSESIYMRLPLGLR</sequence>
<evidence type="ECO:0000313" key="2">
    <source>
        <dbReference type="Proteomes" id="UP000237271"/>
    </source>
</evidence>
<dbReference type="Proteomes" id="UP000237271">
    <property type="component" value="Unassembled WGS sequence"/>
</dbReference>
<keyword evidence="2" id="KW-1185">Reference proteome</keyword>
<dbReference type="AlphaFoldDB" id="A0A2P4WXY7"/>
<dbReference type="OrthoDB" id="430476at2759"/>
<comment type="caution">
    <text evidence="1">The sequence shown here is derived from an EMBL/GenBank/DDBJ whole genome shotgun (WGS) entry which is preliminary data.</text>
</comment>
<reference evidence="1 2" key="1">
    <citation type="journal article" date="2017" name="Genome Biol. Evol.">
        <title>Phytophthora megakarya and P. palmivora, closely related causal agents of cacao black pod rot, underwent increases in genome sizes and gene numbers by different mechanisms.</title>
        <authorList>
            <person name="Ali S.S."/>
            <person name="Shao J."/>
            <person name="Lary D.J."/>
            <person name="Kronmiller B."/>
            <person name="Shen D."/>
            <person name="Strem M.D."/>
            <person name="Amoako-Attah I."/>
            <person name="Akrofi A.Y."/>
            <person name="Begoude B.A."/>
            <person name="Ten Hoopen G.M."/>
            <person name="Coulibaly K."/>
            <person name="Kebe B.I."/>
            <person name="Melnick R.L."/>
            <person name="Guiltinan M.J."/>
            <person name="Tyler B.M."/>
            <person name="Meinhardt L.W."/>
            <person name="Bailey B.A."/>
        </authorList>
    </citation>
    <scope>NUCLEOTIDE SEQUENCE [LARGE SCALE GENOMIC DNA]</scope>
    <source>
        <strain evidence="2">sbr112.9</strain>
    </source>
</reference>
<evidence type="ECO:0000313" key="1">
    <source>
        <dbReference type="EMBL" id="POM58173.1"/>
    </source>
</evidence>
<dbReference type="EMBL" id="NCKW01020332">
    <property type="protein sequence ID" value="POM58173.1"/>
    <property type="molecule type" value="Genomic_DNA"/>
</dbReference>
<name>A0A2P4WXY7_9STRA</name>